<feature type="compositionally biased region" description="Polar residues" evidence="1">
    <location>
        <begin position="492"/>
        <end position="504"/>
    </location>
</feature>
<evidence type="ECO:0000259" key="3">
    <source>
        <dbReference type="PROSITE" id="PS50234"/>
    </source>
</evidence>
<dbReference type="PROSITE" id="PS50234">
    <property type="entry name" value="VWFA"/>
    <property type="match status" value="1"/>
</dbReference>
<dbReference type="InterPro" id="IPR002035">
    <property type="entry name" value="VWF_A"/>
</dbReference>
<dbReference type="PANTHER" id="PTHR22550">
    <property type="entry name" value="SPORE GERMINATION PROTEIN"/>
    <property type="match status" value="1"/>
</dbReference>
<reference evidence="4" key="1">
    <citation type="submission" date="2021-02" db="EMBL/GenBank/DDBJ databases">
        <authorList>
            <person name="Cremers G."/>
            <person name="Picone N."/>
        </authorList>
    </citation>
    <scope>NUCLEOTIDE SEQUENCE</scope>
    <source>
        <strain evidence="4">PQ17</strain>
    </source>
</reference>
<keyword evidence="2" id="KW-1133">Transmembrane helix</keyword>
<feature type="compositionally biased region" description="Low complexity" evidence="1">
    <location>
        <begin position="454"/>
        <end position="472"/>
    </location>
</feature>
<evidence type="ECO:0000313" key="4">
    <source>
        <dbReference type="EMBL" id="CAF0689027.1"/>
    </source>
</evidence>
<dbReference type="SUPFAM" id="SSF53300">
    <property type="entry name" value="vWA-like"/>
    <property type="match status" value="1"/>
</dbReference>
<feature type="transmembrane region" description="Helical" evidence="2">
    <location>
        <begin position="56"/>
        <end position="74"/>
    </location>
</feature>
<dbReference type="EMBL" id="CAJNOB010000001">
    <property type="protein sequence ID" value="CAF0689027.1"/>
    <property type="molecule type" value="Genomic_DNA"/>
</dbReference>
<dbReference type="AlphaFoldDB" id="A0A8J2BJ49"/>
<organism evidence="4 5">
    <name type="scientific">Candidatus Methylacidithermus pantelleriae</name>
    <dbReference type="NCBI Taxonomy" id="2744239"/>
    <lineage>
        <taxon>Bacteria</taxon>
        <taxon>Pseudomonadati</taxon>
        <taxon>Verrucomicrobiota</taxon>
        <taxon>Methylacidiphilae</taxon>
        <taxon>Methylacidiphilales</taxon>
        <taxon>Methylacidiphilaceae</taxon>
        <taxon>Candidatus Methylacidithermus</taxon>
    </lineage>
</organism>
<evidence type="ECO:0000256" key="2">
    <source>
        <dbReference type="SAM" id="Phobius"/>
    </source>
</evidence>
<dbReference type="InterPro" id="IPR050768">
    <property type="entry name" value="UPF0353/GerABKA_families"/>
</dbReference>
<dbReference type="InterPro" id="IPR036465">
    <property type="entry name" value="vWFA_dom_sf"/>
</dbReference>
<feature type="region of interest" description="Disordered" evidence="1">
    <location>
        <begin position="445"/>
        <end position="545"/>
    </location>
</feature>
<dbReference type="Gene3D" id="3.40.50.410">
    <property type="entry name" value="von Willebrand factor, type A domain"/>
    <property type="match status" value="1"/>
</dbReference>
<evidence type="ECO:0000313" key="5">
    <source>
        <dbReference type="Proteomes" id="UP000663859"/>
    </source>
</evidence>
<gene>
    <name evidence="4" type="ORF">MPNT_10086</name>
</gene>
<proteinExistence type="predicted"/>
<comment type="caution">
    <text evidence="4">The sequence shown here is derived from an EMBL/GenBank/DDBJ whole genome shotgun (WGS) entry which is preliminary data.</text>
</comment>
<sequence length="569" mass="62770">MSFGSPSFLWLLLAWTGFCLWFFLQRKTFSPFAQQPLCRVEIFPRQNRVIGIRNKTQVPLFLWLGVFFLLLALARPQWGKVAFSLPPGSSRKVLLVLDLSQSMLCTDVHPSRLGRAKVLVEGMLARLKGEEVGLVIFSGTAFEEVPFTRDYEVLRQTLAELDPSYLPVPGTRFRPMLETVLRVAERSKGEPIEVFLLSDGEAHDQSWSSYLGPLRKAPVRIWSIGIGTSSGSVIPAGKGLLHDSFGKVVVSRLEPRSLEELAQATGGGYLAGDRWVDLASLLEQLEGGRVPEGFSSGVTSERRQEHFALFLAIAFVLLCLSLWREIPASPPGSFQLPGGVLRKWGLSLALILGLASFSLSRQAWGAFLQTIEELSERDRLSGREYERLASDTLVHAQRELGLGHRVPRGIVLDALEAVDRGERSSPKLAPWKELRDRLNELLRELDKRENLGEPSFSPGRKKGGSSSSSSSTGRERAGESCQGESESRSDSNEGNGSFSFQQNSPPVPSGVAPQEQAGGQSSRSSISGEKDPLRIDQLSEIEEGDSQARILGRLRRSEATFSSKIDKPW</sequence>
<dbReference type="SMART" id="SM00327">
    <property type="entry name" value="VWA"/>
    <property type="match status" value="1"/>
</dbReference>
<evidence type="ECO:0000256" key="1">
    <source>
        <dbReference type="SAM" id="MobiDB-lite"/>
    </source>
</evidence>
<dbReference type="RefSeq" id="WP_174581607.1">
    <property type="nucleotide sequence ID" value="NZ_CAJNOB010000001.1"/>
</dbReference>
<keyword evidence="5" id="KW-1185">Reference proteome</keyword>
<keyword evidence="2" id="KW-0812">Transmembrane</keyword>
<protein>
    <submittedName>
        <fullName evidence="4">Putative VWFA domain-containing protein</fullName>
    </submittedName>
</protein>
<feature type="transmembrane region" description="Helical" evidence="2">
    <location>
        <begin position="7"/>
        <end position="24"/>
    </location>
</feature>
<keyword evidence="2" id="KW-0472">Membrane</keyword>
<dbReference type="Proteomes" id="UP000663859">
    <property type="component" value="Unassembled WGS sequence"/>
</dbReference>
<accession>A0A8J2BJ49</accession>
<dbReference type="Pfam" id="PF13519">
    <property type="entry name" value="VWA_2"/>
    <property type="match status" value="1"/>
</dbReference>
<feature type="domain" description="VWFA" evidence="3">
    <location>
        <begin position="92"/>
        <end position="285"/>
    </location>
</feature>
<name>A0A8J2BJ49_9BACT</name>
<dbReference type="PANTHER" id="PTHR22550:SF14">
    <property type="entry name" value="VWFA DOMAIN-CONTAINING PROTEIN"/>
    <property type="match status" value="1"/>
</dbReference>
<feature type="compositionally biased region" description="Polar residues" evidence="1">
    <location>
        <begin position="517"/>
        <end position="527"/>
    </location>
</feature>